<organism evidence="1 2">
    <name type="scientific">Acorus gramineus</name>
    <name type="common">Dwarf sweet flag</name>
    <dbReference type="NCBI Taxonomy" id="55184"/>
    <lineage>
        <taxon>Eukaryota</taxon>
        <taxon>Viridiplantae</taxon>
        <taxon>Streptophyta</taxon>
        <taxon>Embryophyta</taxon>
        <taxon>Tracheophyta</taxon>
        <taxon>Spermatophyta</taxon>
        <taxon>Magnoliopsida</taxon>
        <taxon>Liliopsida</taxon>
        <taxon>Acoraceae</taxon>
        <taxon>Acorus</taxon>
    </lineage>
</organism>
<gene>
    <name evidence="1" type="ORF">QJS04_geneDACA008265</name>
</gene>
<evidence type="ECO:0008006" key="3">
    <source>
        <dbReference type="Google" id="ProtNLM"/>
    </source>
</evidence>
<reference evidence="1" key="2">
    <citation type="submission" date="2023-06" db="EMBL/GenBank/DDBJ databases">
        <authorList>
            <person name="Ma L."/>
            <person name="Liu K.-W."/>
            <person name="Li Z."/>
            <person name="Hsiao Y.-Y."/>
            <person name="Qi Y."/>
            <person name="Fu T."/>
            <person name="Tang G."/>
            <person name="Zhang D."/>
            <person name="Sun W.-H."/>
            <person name="Liu D.-K."/>
            <person name="Li Y."/>
            <person name="Chen G.-Z."/>
            <person name="Liu X.-D."/>
            <person name="Liao X.-Y."/>
            <person name="Jiang Y.-T."/>
            <person name="Yu X."/>
            <person name="Hao Y."/>
            <person name="Huang J."/>
            <person name="Zhao X.-W."/>
            <person name="Ke S."/>
            <person name="Chen Y.-Y."/>
            <person name="Wu W.-L."/>
            <person name="Hsu J.-L."/>
            <person name="Lin Y.-F."/>
            <person name="Huang M.-D."/>
            <person name="Li C.-Y."/>
            <person name="Huang L."/>
            <person name="Wang Z.-W."/>
            <person name="Zhao X."/>
            <person name="Zhong W.-Y."/>
            <person name="Peng D.-H."/>
            <person name="Ahmad S."/>
            <person name="Lan S."/>
            <person name="Zhang J.-S."/>
            <person name="Tsai W.-C."/>
            <person name="Van De Peer Y."/>
            <person name="Liu Z.-J."/>
        </authorList>
    </citation>
    <scope>NUCLEOTIDE SEQUENCE</scope>
    <source>
        <strain evidence="1">SCP</strain>
        <tissue evidence="1">Leaves</tissue>
    </source>
</reference>
<proteinExistence type="predicted"/>
<reference evidence="1" key="1">
    <citation type="journal article" date="2023" name="Nat. Commun.">
        <title>Diploid and tetraploid genomes of Acorus and the evolution of monocots.</title>
        <authorList>
            <person name="Ma L."/>
            <person name="Liu K.W."/>
            <person name="Li Z."/>
            <person name="Hsiao Y.Y."/>
            <person name="Qi Y."/>
            <person name="Fu T."/>
            <person name="Tang G.D."/>
            <person name="Zhang D."/>
            <person name="Sun W.H."/>
            <person name="Liu D.K."/>
            <person name="Li Y."/>
            <person name="Chen G.Z."/>
            <person name="Liu X.D."/>
            <person name="Liao X.Y."/>
            <person name="Jiang Y.T."/>
            <person name="Yu X."/>
            <person name="Hao Y."/>
            <person name="Huang J."/>
            <person name="Zhao X.W."/>
            <person name="Ke S."/>
            <person name="Chen Y.Y."/>
            <person name="Wu W.L."/>
            <person name="Hsu J.L."/>
            <person name="Lin Y.F."/>
            <person name="Huang M.D."/>
            <person name="Li C.Y."/>
            <person name="Huang L."/>
            <person name="Wang Z.W."/>
            <person name="Zhao X."/>
            <person name="Zhong W.Y."/>
            <person name="Peng D.H."/>
            <person name="Ahmad S."/>
            <person name="Lan S."/>
            <person name="Zhang J.S."/>
            <person name="Tsai W.C."/>
            <person name="Van de Peer Y."/>
            <person name="Liu Z.J."/>
        </authorList>
    </citation>
    <scope>NUCLEOTIDE SEQUENCE</scope>
    <source>
        <strain evidence="1">SCP</strain>
    </source>
</reference>
<comment type="caution">
    <text evidence="1">The sequence shown here is derived from an EMBL/GenBank/DDBJ whole genome shotgun (WGS) entry which is preliminary data.</text>
</comment>
<dbReference type="AlphaFoldDB" id="A0AAV9AXI7"/>
<accession>A0AAV9AXI7</accession>
<name>A0AAV9AXI7_ACOGR</name>
<protein>
    <recommendedName>
        <fullName evidence="3">Reverse transcriptase</fullName>
    </recommendedName>
</protein>
<dbReference type="Proteomes" id="UP001179952">
    <property type="component" value="Unassembled WGS sequence"/>
</dbReference>
<dbReference type="EMBL" id="JAUJYN010000006">
    <property type="protein sequence ID" value="KAK1268989.1"/>
    <property type="molecule type" value="Genomic_DNA"/>
</dbReference>
<keyword evidence="2" id="KW-1185">Reference proteome</keyword>
<evidence type="ECO:0000313" key="2">
    <source>
        <dbReference type="Proteomes" id="UP001179952"/>
    </source>
</evidence>
<evidence type="ECO:0000313" key="1">
    <source>
        <dbReference type="EMBL" id="KAK1268989.1"/>
    </source>
</evidence>
<sequence length="273" mass="31179">MKVISTPSIPTGPRPFKYFESWEAYPSFAPTVHEAWNSPIDGNPMFRFVKKLAKTKLALKSWNKEAFGPIQLNLSNCKRDLATAQYAPQMNPRYALLMEAENIARPTYLALLSQEERFATQKSRQLWLAARDSNTKFFYNSIKSRSARNSISRLRMDDGSLSSNLKDIKAHIIQFYSDLLNWKSYSAQQLPPPLNSVTAEENISPCAAATEDEIHASIRQMKALSSPGPDGFPVRFYQLFWMLIKDDLMLAINYFFMKGSLLPQALMDVEWDS</sequence>